<dbReference type="PROSITE" id="PS51387">
    <property type="entry name" value="FAD_PCMH"/>
    <property type="match status" value="1"/>
</dbReference>
<dbReference type="Proteomes" id="UP001217089">
    <property type="component" value="Unassembled WGS sequence"/>
</dbReference>
<dbReference type="InterPro" id="IPR012951">
    <property type="entry name" value="BBE"/>
</dbReference>
<evidence type="ECO:0000256" key="2">
    <source>
        <dbReference type="ARBA" id="ARBA00005466"/>
    </source>
</evidence>
<dbReference type="PANTHER" id="PTHR42973:SF39">
    <property type="entry name" value="FAD-BINDING PCMH-TYPE DOMAIN-CONTAINING PROTEIN"/>
    <property type="match status" value="1"/>
</dbReference>
<dbReference type="InterPro" id="IPR006094">
    <property type="entry name" value="Oxid_FAD_bind_N"/>
</dbReference>
<dbReference type="Pfam" id="PF01565">
    <property type="entry name" value="FAD_binding_4"/>
    <property type="match status" value="1"/>
</dbReference>
<proteinExistence type="inferred from homology"/>
<keyword evidence="5" id="KW-0560">Oxidoreductase</keyword>
<dbReference type="InterPro" id="IPR050416">
    <property type="entry name" value="FAD-linked_Oxidoreductase"/>
</dbReference>
<evidence type="ECO:0000256" key="3">
    <source>
        <dbReference type="ARBA" id="ARBA00022630"/>
    </source>
</evidence>
<dbReference type="InterPro" id="IPR016166">
    <property type="entry name" value="FAD-bd_PCMH"/>
</dbReference>
<keyword evidence="3" id="KW-0285">Flavoprotein</keyword>
<dbReference type="Pfam" id="PF08031">
    <property type="entry name" value="BBE"/>
    <property type="match status" value="1"/>
</dbReference>
<gene>
    <name evidence="7" type="ORF">KUTeg_024864</name>
</gene>
<dbReference type="InterPro" id="IPR036318">
    <property type="entry name" value="FAD-bd_PCMH-like_sf"/>
</dbReference>
<evidence type="ECO:0000313" key="7">
    <source>
        <dbReference type="EMBL" id="KAJ8298333.1"/>
    </source>
</evidence>
<evidence type="ECO:0000313" key="8">
    <source>
        <dbReference type="Proteomes" id="UP001217089"/>
    </source>
</evidence>
<protein>
    <recommendedName>
        <fullName evidence="6">FAD-binding PCMH-type domain-containing protein</fullName>
    </recommendedName>
</protein>
<accession>A0ABQ9E4U5</accession>
<evidence type="ECO:0000256" key="5">
    <source>
        <dbReference type="ARBA" id="ARBA00023002"/>
    </source>
</evidence>
<comment type="caution">
    <text evidence="7">The sequence shown here is derived from an EMBL/GenBank/DDBJ whole genome shotgun (WGS) entry which is preliminary data.</text>
</comment>
<evidence type="ECO:0000256" key="1">
    <source>
        <dbReference type="ARBA" id="ARBA00001974"/>
    </source>
</evidence>
<keyword evidence="4" id="KW-0274">FAD</keyword>
<dbReference type="SUPFAM" id="SSF56176">
    <property type="entry name" value="FAD-binding/transporter-associated domain-like"/>
    <property type="match status" value="1"/>
</dbReference>
<comment type="cofactor">
    <cofactor evidence="1">
        <name>FAD</name>
        <dbReference type="ChEBI" id="CHEBI:57692"/>
    </cofactor>
</comment>
<comment type="similarity">
    <text evidence="2">Belongs to the oxygen-dependent FAD-linked oxidoreductase family.</text>
</comment>
<reference evidence="7 8" key="1">
    <citation type="submission" date="2022-12" db="EMBL/GenBank/DDBJ databases">
        <title>Chromosome-level genome of Tegillarca granosa.</title>
        <authorList>
            <person name="Kim J."/>
        </authorList>
    </citation>
    <scope>NUCLEOTIDE SEQUENCE [LARGE SCALE GENOMIC DNA]</scope>
    <source>
        <strain evidence="7">Teg-2019</strain>
        <tissue evidence="7">Adductor muscle</tissue>
    </source>
</reference>
<dbReference type="EMBL" id="JARBDR010000923">
    <property type="protein sequence ID" value="KAJ8298333.1"/>
    <property type="molecule type" value="Genomic_DNA"/>
</dbReference>
<dbReference type="Gene3D" id="3.30.465.10">
    <property type="match status" value="2"/>
</dbReference>
<feature type="domain" description="FAD-binding PCMH-type" evidence="6">
    <location>
        <begin position="1"/>
        <end position="170"/>
    </location>
</feature>
<name>A0ABQ9E4U5_TEGGR</name>
<sequence>MFARQYNLRVSIFSSGHDYIGRSTAHGSLMINFSRMNRMAVDLTSTRNKAGIATIESGASWQKVYKELDDYDRVIVGGSAHSVAQGGYTQGGGHSPICRSFGLAVDNVLEMTVVTSDGRIVTVNSTTTITHNSDGTMSSSSDTDLFWALRGGGGGTFGIVTKYTYKLHFEPDQMVTATFSYLLSYDGDFSLGKTVFDFYSNFIKTMPKEWGGYIIMSNKVYPLSVGHYGTGMLISFNHLGAWNTTSKRFIDQWENFHPEWRTSWAVKNVSSFWEYEKNAVDAERYSAYLMNTFVQKENLDSKFSSFFAETMASPITESSPEISCTGTHLGGKISEIDLNSTSVHPGFRSGLISMSCGYTVDPFHFHKFEKEGMAFYNKLKTHGHGVYLNEPSANMTDWKEQFWGPQYPRLLSIKQKWDPDNYFTCLQCVGSDLDSHYRPLAASTASTHKPPSVDIVGK</sequence>
<dbReference type="InterPro" id="IPR016169">
    <property type="entry name" value="FAD-bd_PCMH_sub2"/>
</dbReference>
<evidence type="ECO:0000259" key="6">
    <source>
        <dbReference type="PROSITE" id="PS51387"/>
    </source>
</evidence>
<evidence type="ECO:0000256" key="4">
    <source>
        <dbReference type="ARBA" id="ARBA00022827"/>
    </source>
</evidence>
<keyword evidence="8" id="KW-1185">Reference proteome</keyword>
<dbReference type="PANTHER" id="PTHR42973">
    <property type="entry name" value="BINDING OXIDOREDUCTASE, PUTATIVE (AFU_ORTHOLOGUE AFUA_1G17690)-RELATED"/>
    <property type="match status" value="1"/>
</dbReference>
<organism evidence="7 8">
    <name type="scientific">Tegillarca granosa</name>
    <name type="common">Malaysian cockle</name>
    <name type="synonym">Anadara granosa</name>
    <dbReference type="NCBI Taxonomy" id="220873"/>
    <lineage>
        <taxon>Eukaryota</taxon>
        <taxon>Metazoa</taxon>
        <taxon>Spiralia</taxon>
        <taxon>Lophotrochozoa</taxon>
        <taxon>Mollusca</taxon>
        <taxon>Bivalvia</taxon>
        <taxon>Autobranchia</taxon>
        <taxon>Pteriomorphia</taxon>
        <taxon>Arcoida</taxon>
        <taxon>Arcoidea</taxon>
        <taxon>Arcidae</taxon>
        <taxon>Tegillarca</taxon>
    </lineage>
</organism>